<dbReference type="Pfam" id="PF00903">
    <property type="entry name" value="Glyoxalase"/>
    <property type="match status" value="1"/>
</dbReference>
<gene>
    <name evidence="2" type="ORF">ACG00Y_02125</name>
</gene>
<dbReference type="CDD" id="cd06588">
    <property type="entry name" value="PhnB_like"/>
    <property type="match status" value="1"/>
</dbReference>
<dbReference type="InterPro" id="IPR029068">
    <property type="entry name" value="Glyas_Bleomycin-R_OHBP_Dase"/>
</dbReference>
<dbReference type="InterPro" id="IPR028973">
    <property type="entry name" value="PhnB-like"/>
</dbReference>
<proteinExistence type="predicted"/>
<sequence>MKIDPYLFFDGRCEEAIEFYQLALGAKVEFMMRNSESPEPPPEGVLPPGSQDKIMHASVHIGGALVMMSDGLCGGEGGFKGFALSLDCPDATTAGEAFAALADGGHVTMPLGKTFWAPLFGMVTDRFGVSWQVGVSPDAE</sequence>
<dbReference type="InterPro" id="IPR004360">
    <property type="entry name" value="Glyas_Fos-R_dOase_dom"/>
</dbReference>
<protein>
    <submittedName>
        <fullName evidence="2">VOC family protein</fullName>
    </submittedName>
</protein>
<dbReference type="PANTHER" id="PTHR33990:SF1">
    <property type="entry name" value="PROTEIN YJDN"/>
    <property type="match status" value="1"/>
</dbReference>
<dbReference type="SUPFAM" id="SSF54593">
    <property type="entry name" value="Glyoxalase/Bleomycin resistance protein/Dihydroxybiphenyl dioxygenase"/>
    <property type="match status" value="1"/>
</dbReference>
<dbReference type="Gene3D" id="3.10.180.10">
    <property type="entry name" value="2,3-Dihydroxybiphenyl 1,2-Dioxygenase, domain 1"/>
    <property type="match status" value="1"/>
</dbReference>
<accession>A0ABW7EWG1</accession>
<name>A0ABW7EWG1_9BURK</name>
<dbReference type="EMBL" id="JBIGHV010000001">
    <property type="protein sequence ID" value="MFG6428689.1"/>
    <property type="molecule type" value="Genomic_DNA"/>
</dbReference>
<feature type="domain" description="Glyoxalase/fosfomycin resistance/dioxygenase" evidence="1">
    <location>
        <begin position="2"/>
        <end position="133"/>
    </location>
</feature>
<keyword evidence="3" id="KW-1185">Reference proteome</keyword>
<reference evidence="2 3" key="1">
    <citation type="submission" date="2024-08" db="EMBL/GenBank/DDBJ databases">
        <authorList>
            <person name="Lu H."/>
        </authorList>
    </citation>
    <scope>NUCLEOTIDE SEQUENCE [LARGE SCALE GENOMIC DNA]</scope>
    <source>
        <strain evidence="2 3">LYH14W</strain>
    </source>
</reference>
<dbReference type="Proteomes" id="UP001606210">
    <property type="component" value="Unassembled WGS sequence"/>
</dbReference>
<dbReference type="RefSeq" id="WP_394475619.1">
    <property type="nucleotide sequence ID" value="NZ_JBIGHV010000001.1"/>
</dbReference>
<evidence type="ECO:0000313" key="2">
    <source>
        <dbReference type="EMBL" id="MFG6428689.1"/>
    </source>
</evidence>
<dbReference type="PANTHER" id="PTHR33990">
    <property type="entry name" value="PROTEIN YJDN-RELATED"/>
    <property type="match status" value="1"/>
</dbReference>
<evidence type="ECO:0000313" key="3">
    <source>
        <dbReference type="Proteomes" id="UP001606210"/>
    </source>
</evidence>
<comment type="caution">
    <text evidence="2">The sequence shown here is derived from an EMBL/GenBank/DDBJ whole genome shotgun (WGS) entry which is preliminary data.</text>
</comment>
<evidence type="ECO:0000259" key="1">
    <source>
        <dbReference type="Pfam" id="PF00903"/>
    </source>
</evidence>
<organism evidence="2 3">
    <name type="scientific">Pelomonas parva</name>
    <dbReference type="NCBI Taxonomy" id="3299032"/>
    <lineage>
        <taxon>Bacteria</taxon>
        <taxon>Pseudomonadati</taxon>
        <taxon>Pseudomonadota</taxon>
        <taxon>Betaproteobacteria</taxon>
        <taxon>Burkholderiales</taxon>
        <taxon>Sphaerotilaceae</taxon>
        <taxon>Roseateles</taxon>
    </lineage>
</organism>